<reference evidence="1 2" key="1">
    <citation type="journal article" date="2018" name="MBio">
        <title>Comparative Genomics Reveals the Core Gene Toolbox for the Fungus-Insect Symbiosis.</title>
        <authorList>
            <person name="Wang Y."/>
            <person name="Stata M."/>
            <person name="Wang W."/>
            <person name="Stajich J.E."/>
            <person name="White M.M."/>
            <person name="Moncalvo J.M."/>
        </authorList>
    </citation>
    <scope>NUCLEOTIDE SEQUENCE [LARGE SCALE GENOMIC DNA]</scope>
    <source>
        <strain evidence="1 2">SC-DP-2</strain>
    </source>
</reference>
<keyword evidence="2" id="KW-1185">Reference proteome</keyword>
<feature type="non-terminal residue" evidence="1">
    <location>
        <position position="1"/>
    </location>
</feature>
<dbReference type="AlphaFoldDB" id="A0A2T9XYE0"/>
<dbReference type="Proteomes" id="UP000245609">
    <property type="component" value="Unassembled WGS sequence"/>
</dbReference>
<proteinExistence type="predicted"/>
<name>A0A2T9XYE0_9FUNG</name>
<protein>
    <submittedName>
        <fullName evidence="1">Uncharacterized protein</fullName>
    </submittedName>
</protein>
<comment type="caution">
    <text evidence="1">The sequence shown here is derived from an EMBL/GenBank/DDBJ whole genome shotgun (WGS) entry which is preliminary data.</text>
</comment>
<sequence>KATLENQVQQIVQVFKSIKEKDSSSVLFLTADKENNNIESVYSILTKNDFIVPKINYVSEPRKIYFYNSSSTTGNPSILMTRSLRNCDKQLKNADLINKGIKIYNRFFREPLSYRREYLVNEPKPNLKDILINYAVSNKKVYNGCTIDKIVNLADEFTKEFEKSKFDLYMDDASEYIKSAASSDLAVIIPNSGGAEKESIFDDTYALFEWWTNRELYGIKKQDKCSQALNTFKQKIFPDNNKNSAPLNDFKGITWQEKYYSLIKKLSEDLIEYWASKKIALKKKLLRTIDEFKELINHFSDSSATFNEDNHRLLVFHLSCLGNVFIKKSYSVQKTAINDKNNLFIIRKRFRDNMALFYKYSKILGNIYKDIGPSVNNYNKDYIILSIEGYKNILNERLSFISEMNSCISELIDDIERHQKFHNGIKTQYDHDYYSIKSRVENITGILNKIDDNTELKVLFEIETQKTIPLFKHLMRVGAGIYTQIKAFENNIRSKNKISEETPYEISLALGSLIHVVSIIEKGNNWMLIDVQDEVSYYTTQILNHYTPEKIIPICDDLFKSHLKKAKNIF</sequence>
<evidence type="ECO:0000313" key="1">
    <source>
        <dbReference type="EMBL" id="PVU85083.1"/>
    </source>
</evidence>
<gene>
    <name evidence="1" type="ORF">BB560_007155</name>
</gene>
<organism evidence="1 2">
    <name type="scientific">Smittium megazygosporum</name>
    <dbReference type="NCBI Taxonomy" id="133381"/>
    <lineage>
        <taxon>Eukaryota</taxon>
        <taxon>Fungi</taxon>
        <taxon>Fungi incertae sedis</taxon>
        <taxon>Zoopagomycota</taxon>
        <taxon>Kickxellomycotina</taxon>
        <taxon>Harpellomycetes</taxon>
        <taxon>Harpellales</taxon>
        <taxon>Legeriomycetaceae</taxon>
        <taxon>Smittium</taxon>
    </lineage>
</organism>
<dbReference type="EMBL" id="MBFS01003736">
    <property type="protein sequence ID" value="PVU85083.1"/>
    <property type="molecule type" value="Genomic_DNA"/>
</dbReference>
<evidence type="ECO:0000313" key="2">
    <source>
        <dbReference type="Proteomes" id="UP000245609"/>
    </source>
</evidence>
<accession>A0A2T9XYE0</accession>